<evidence type="ECO:0000256" key="1">
    <source>
        <dbReference type="SAM" id="Phobius"/>
    </source>
</evidence>
<gene>
    <name evidence="2" type="ORF">Ae201684_016338</name>
</gene>
<reference evidence="2 3" key="1">
    <citation type="submission" date="2019-07" db="EMBL/GenBank/DDBJ databases">
        <title>Genomics analysis of Aphanomyces spp. identifies a new class of oomycete effector associated with host adaptation.</title>
        <authorList>
            <person name="Gaulin E."/>
        </authorList>
    </citation>
    <scope>NUCLEOTIDE SEQUENCE [LARGE SCALE GENOMIC DNA]</scope>
    <source>
        <strain evidence="2 3">ATCC 201684</strain>
    </source>
</reference>
<evidence type="ECO:0000313" key="3">
    <source>
        <dbReference type="Proteomes" id="UP000481153"/>
    </source>
</evidence>
<dbReference type="VEuPathDB" id="FungiDB:AeMF1_020270"/>
<keyword evidence="1" id="KW-0472">Membrane</keyword>
<keyword evidence="1" id="KW-1133">Transmembrane helix</keyword>
<proteinExistence type="predicted"/>
<evidence type="ECO:0000313" key="2">
    <source>
        <dbReference type="EMBL" id="KAF0725106.1"/>
    </source>
</evidence>
<accession>A0A6G0WFE6</accession>
<dbReference type="EMBL" id="VJMJ01000250">
    <property type="protein sequence ID" value="KAF0725106.1"/>
    <property type="molecule type" value="Genomic_DNA"/>
</dbReference>
<dbReference type="Proteomes" id="UP000481153">
    <property type="component" value="Unassembled WGS sequence"/>
</dbReference>
<protein>
    <submittedName>
        <fullName evidence="2">Uncharacterized protein</fullName>
    </submittedName>
</protein>
<dbReference type="AlphaFoldDB" id="A0A6G0WFE6"/>
<comment type="caution">
    <text evidence="2">The sequence shown here is derived from an EMBL/GenBank/DDBJ whole genome shotgun (WGS) entry which is preliminary data.</text>
</comment>
<feature type="transmembrane region" description="Helical" evidence="1">
    <location>
        <begin position="228"/>
        <end position="247"/>
    </location>
</feature>
<sequence length="274" mass="29919">MFGVQAERILTTCRHAATGNSTPCVNDTIQGKTIDLPFTTGWTEGYFTYDFSHLELTSIETWPSMPTFLDFSSNNLTNLQVAASDFPHFDDYVGIIDLRGNPNIVLTVDSGVYSRLNNDKFYLAMDEPSNSTAALKACRGDQSFVRPIQTFVLHYESDGQSYGHDLDWKLVDICCLGCSTPYTLAHTFPTQMVPAITSTVAPTAAPTIASTPALAIGTKVDSGSKTTVTVVVVVASIAVVAFLVYFAKKTIDKRRRTQNATPKTTDQAAYVEQL</sequence>
<keyword evidence="3" id="KW-1185">Reference proteome</keyword>
<organism evidence="2 3">
    <name type="scientific">Aphanomyces euteiches</name>
    <dbReference type="NCBI Taxonomy" id="100861"/>
    <lineage>
        <taxon>Eukaryota</taxon>
        <taxon>Sar</taxon>
        <taxon>Stramenopiles</taxon>
        <taxon>Oomycota</taxon>
        <taxon>Saprolegniomycetes</taxon>
        <taxon>Saprolegniales</taxon>
        <taxon>Verrucalvaceae</taxon>
        <taxon>Aphanomyces</taxon>
    </lineage>
</organism>
<name>A0A6G0WFE6_9STRA</name>
<keyword evidence="1" id="KW-0812">Transmembrane</keyword>